<dbReference type="OrthoDB" id="6365676at2759"/>
<comment type="caution">
    <text evidence="1">The sequence shown here is derived from an EMBL/GenBank/DDBJ whole genome shotgun (WGS) entry which is preliminary data.</text>
</comment>
<keyword evidence="2" id="KW-1185">Reference proteome</keyword>
<evidence type="ECO:0000313" key="2">
    <source>
        <dbReference type="Proteomes" id="UP000242450"/>
    </source>
</evidence>
<accession>A0A212C1D8</accession>
<protein>
    <submittedName>
        <fullName evidence="1">Uncharacterized protein</fullName>
    </submittedName>
</protein>
<organism evidence="1 2">
    <name type="scientific">Cervus elaphus hippelaphus</name>
    <name type="common">European red deer</name>
    <dbReference type="NCBI Taxonomy" id="46360"/>
    <lineage>
        <taxon>Eukaryota</taxon>
        <taxon>Metazoa</taxon>
        <taxon>Chordata</taxon>
        <taxon>Craniata</taxon>
        <taxon>Vertebrata</taxon>
        <taxon>Euteleostomi</taxon>
        <taxon>Mammalia</taxon>
        <taxon>Eutheria</taxon>
        <taxon>Laurasiatheria</taxon>
        <taxon>Artiodactyla</taxon>
        <taxon>Ruminantia</taxon>
        <taxon>Pecora</taxon>
        <taxon>Cervidae</taxon>
        <taxon>Cervinae</taxon>
        <taxon>Cervus</taxon>
    </lineage>
</organism>
<dbReference type="EMBL" id="MKHE01000033">
    <property type="protein sequence ID" value="OWJ99818.1"/>
    <property type="molecule type" value="Genomic_DNA"/>
</dbReference>
<dbReference type="AlphaFoldDB" id="A0A212C1D8"/>
<dbReference type="Proteomes" id="UP000242450">
    <property type="component" value="Chromosome 33"/>
</dbReference>
<reference evidence="1 2" key="1">
    <citation type="journal article" date="2018" name="Mol. Genet. Genomics">
        <title>The red deer Cervus elaphus genome CerEla1.0: sequencing, annotating, genes, and chromosomes.</title>
        <authorList>
            <person name="Bana N.A."/>
            <person name="Nyiri A."/>
            <person name="Nagy J."/>
            <person name="Frank K."/>
            <person name="Nagy T."/>
            <person name="Steger V."/>
            <person name="Schiller M."/>
            <person name="Lakatos P."/>
            <person name="Sugar L."/>
            <person name="Horn P."/>
            <person name="Barta E."/>
            <person name="Orosz L."/>
        </authorList>
    </citation>
    <scope>NUCLEOTIDE SEQUENCE [LARGE SCALE GENOMIC DNA]</scope>
    <source>
        <strain evidence="1">Hungarian</strain>
    </source>
</reference>
<name>A0A212C1D8_CEREH</name>
<evidence type="ECO:0000313" key="1">
    <source>
        <dbReference type="EMBL" id="OWJ99818.1"/>
    </source>
</evidence>
<proteinExistence type="predicted"/>
<sequence length="60" mass="6585">MAHPYESWYKSGFHSTLAAGEVTNGAASSWWDVHSSPGSWLESLLIPLRGAWRVRLSGAI</sequence>
<gene>
    <name evidence="1" type="ORF">Celaphus_00015755</name>
</gene>